<name>A0AA87MN13_9LEPT</name>
<evidence type="ECO:0000313" key="3">
    <source>
        <dbReference type="EMBL" id="EKR99202.1"/>
    </source>
</evidence>
<keyword evidence="2" id="KW-0812">Transmembrane</keyword>
<feature type="transmembrane region" description="Helical" evidence="2">
    <location>
        <begin position="5"/>
        <end position="23"/>
    </location>
</feature>
<keyword evidence="2" id="KW-0472">Membrane</keyword>
<evidence type="ECO:0000256" key="1">
    <source>
        <dbReference type="SAM" id="Coils"/>
    </source>
</evidence>
<feature type="coiled-coil region" evidence="1">
    <location>
        <begin position="199"/>
        <end position="226"/>
    </location>
</feature>
<dbReference type="RefSeq" id="WP_002749400.1">
    <property type="nucleotide sequence ID" value="NZ_AKWM02000058.1"/>
</dbReference>
<keyword evidence="2" id="KW-1133">Transmembrane helix</keyword>
<proteinExistence type="predicted"/>
<organism evidence="3 4">
    <name type="scientific">Leptospira mayottensis 200901122</name>
    <dbReference type="NCBI Taxonomy" id="1193010"/>
    <lineage>
        <taxon>Bacteria</taxon>
        <taxon>Pseudomonadati</taxon>
        <taxon>Spirochaetota</taxon>
        <taxon>Spirochaetia</taxon>
        <taxon>Leptospirales</taxon>
        <taxon>Leptospiraceae</taxon>
        <taxon>Leptospira</taxon>
    </lineage>
</organism>
<dbReference type="NCBIfam" id="NF047552">
    <property type="entry name" value="LIC_20245_11074_fam"/>
    <property type="match status" value="1"/>
</dbReference>
<accession>A0AA87MN13</accession>
<comment type="caution">
    <text evidence="3">The sequence shown here is derived from an EMBL/GenBank/DDBJ whole genome shotgun (WGS) entry which is preliminary data.</text>
</comment>
<gene>
    <name evidence="3" type="ORF">LEP1GSC125_3648</name>
</gene>
<sequence>MNRKIIYSIIIIFLIFSVYLFFFNEENPVVKDSPEDEKLKSGLSRSTVMRQEDSLFESGNFLDFSGSEESEKLAVSNGDITSIDDEVPTAGGYSSLSFEEKEKIRKEVIQKVKPLAERFPDNTLIPRELTEEQEEKRKKDEEKLDKIRGVLLEGGEVAKSEMEFYLDSKIKKSNDMTEILEYSMKFFKDSGKSYPDTSMKIIEDRLQSLRESKDELLNAKKNLESN</sequence>
<reference evidence="3 4" key="1">
    <citation type="journal article" date="2014" name="Int. J. Syst. Evol. Microbiol.">
        <title>Leptospira mayottensis sp. nov., a pathogenic species of the genus Leptospira isolated from humans.</title>
        <authorList>
            <person name="Bourhy P."/>
            <person name="Collet L."/>
            <person name="Brisse S."/>
            <person name="Picardeau M."/>
        </authorList>
    </citation>
    <scope>NUCLEOTIDE SEQUENCE [LARGE SCALE GENOMIC DNA]</scope>
    <source>
        <strain evidence="3 4">200901122</strain>
    </source>
</reference>
<dbReference type="AlphaFoldDB" id="A0AA87MN13"/>
<evidence type="ECO:0000313" key="4">
    <source>
        <dbReference type="Proteomes" id="UP000001343"/>
    </source>
</evidence>
<keyword evidence="1" id="KW-0175">Coiled coil</keyword>
<dbReference type="EMBL" id="AKWM02000058">
    <property type="protein sequence ID" value="EKR99202.1"/>
    <property type="molecule type" value="Genomic_DNA"/>
</dbReference>
<dbReference type="Proteomes" id="UP000001343">
    <property type="component" value="Unassembled WGS sequence"/>
</dbReference>
<protein>
    <submittedName>
        <fullName evidence="3">Uncharacterized protein</fullName>
    </submittedName>
</protein>
<dbReference type="NCBIfam" id="NF047523">
    <property type="entry name" value="LIC_20245_fam"/>
    <property type="match status" value="1"/>
</dbReference>
<evidence type="ECO:0000256" key="2">
    <source>
        <dbReference type="SAM" id="Phobius"/>
    </source>
</evidence>